<evidence type="ECO:0000256" key="3">
    <source>
        <dbReference type="ARBA" id="ARBA00005811"/>
    </source>
</evidence>
<sequence length="142" mass="15670">MAFSSGNDSGGPMADINVTPLVDVMLVLLIIFIITAPLMSHKVQIKLPEANLIQDPEKAQKRKLPITVSVKENGSLYWNDEAITKEILESRLSSAAQLTPQPPLNLRGDRTTKMRTINEVTRIAQEQGMLDVGFVATKDRSQ</sequence>
<evidence type="ECO:0000313" key="15">
    <source>
        <dbReference type="Proteomes" id="UP001429354"/>
    </source>
</evidence>
<keyword evidence="6" id="KW-1003">Cell membrane</keyword>
<evidence type="ECO:0000256" key="11">
    <source>
        <dbReference type="ARBA" id="ARBA00023136"/>
    </source>
</evidence>
<name>A0ABX0AHW8_9GAMM</name>
<dbReference type="RefSeq" id="WP_162349425.1">
    <property type="nucleotide sequence ID" value="NZ_QOVG01000005.1"/>
</dbReference>
<evidence type="ECO:0000256" key="8">
    <source>
        <dbReference type="ARBA" id="ARBA00022692"/>
    </source>
</evidence>
<comment type="subcellular location">
    <subcellularLocation>
        <location evidence="2">Cell inner membrane</location>
        <topology evidence="2">Single-pass type II membrane protein</topology>
    </subcellularLocation>
    <subcellularLocation>
        <location evidence="12">Cell membrane</location>
        <topology evidence="12">Single-pass type II membrane protein</topology>
    </subcellularLocation>
</comment>
<dbReference type="PANTHER" id="PTHR30558">
    <property type="entry name" value="EXBD MEMBRANE COMPONENT OF PMF-DRIVEN MACROMOLECULE IMPORT SYSTEM"/>
    <property type="match status" value="1"/>
</dbReference>
<evidence type="ECO:0000256" key="6">
    <source>
        <dbReference type="ARBA" id="ARBA00022475"/>
    </source>
</evidence>
<accession>A0ABX0AHW8</accession>
<evidence type="ECO:0000256" key="10">
    <source>
        <dbReference type="ARBA" id="ARBA00022989"/>
    </source>
</evidence>
<dbReference type="InterPro" id="IPR003400">
    <property type="entry name" value="ExbD"/>
</dbReference>
<comment type="similarity">
    <text evidence="3 12">Belongs to the ExbD/TolR family.</text>
</comment>
<dbReference type="EMBL" id="QOVG01000005">
    <property type="protein sequence ID" value="NDK38844.1"/>
    <property type="molecule type" value="Genomic_DNA"/>
</dbReference>
<dbReference type="Proteomes" id="UP001429354">
    <property type="component" value="Unassembled WGS sequence"/>
</dbReference>
<comment type="caution">
    <text evidence="14">The sequence shown here is derived from an EMBL/GenBank/DDBJ whole genome shotgun (WGS) entry which is preliminary data.</text>
</comment>
<dbReference type="PANTHER" id="PTHR30558:SF12">
    <property type="entry name" value="BIOPOLYMER TRANSPORT PROTEIN EXBD"/>
    <property type="match status" value="1"/>
</dbReference>
<comment type="subunit">
    <text evidence="4">The accessory proteins ExbB and ExbD seem to form a complex with TonB.</text>
</comment>
<evidence type="ECO:0000256" key="9">
    <source>
        <dbReference type="ARBA" id="ARBA00022927"/>
    </source>
</evidence>
<evidence type="ECO:0000256" key="2">
    <source>
        <dbReference type="ARBA" id="ARBA00004249"/>
    </source>
</evidence>
<keyword evidence="10 13" id="KW-1133">Transmembrane helix</keyword>
<keyword evidence="5 12" id="KW-0813">Transport</keyword>
<feature type="transmembrane region" description="Helical" evidence="13">
    <location>
        <begin position="20"/>
        <end position="39"/>
    </location>
</feature>
<evidence type="ECO:0000256" key="12">
    <source>
        <dbReference type="RuleBase" id="RU003879"/>
    </source>
</evidence>
<dbReference type="Gene3D" id="3.30.420.270">
    <property type="match status" value="1"/>
</dbReference>
<keyword evidence="8 12" id="KW-0812">Transmembrane</keyword>
<evidence type="ECO:0000256" key="5">
    <source>
        <dbReference type="ARBA" id="ARBA00022448"/>
    </source>
</evidence>
<organism evidence="14 15">
    <name type="scientific">Pseudoxanthomonas gei</name>
    <dbReference type="NCBI Taxonomy" id="1383030"/>
    <lineage>
        <taxon>Bacteria</taxon>
        <taxon>Pseudomonadati</taxon>
        <taxon>Pseudomonadota</taxon>
        <taxon>Gammaproteobacteria</taxon>
        <taxon>Lysobacterales</taxon>
        <taxon>Lysobacteraceae</taxon>
        <taxon>Pseudoxanthomonas</taxon>
    </lineage>
</organism>
<gene>
    <name evidence="14" type="ORF">DT603_08335</name>
</gene>
<proteinExistence type="inferred from homology"/>
<evidence type="ECO:0000256" key="13">
    <source>
        <dbReference type="SAM" id="Phobius"/>
    </source>
</evidence>
<comment type="function">
    <text evidence="1">Involved in the TonB-dependent energy-dependent transport of various receptor-bound substrates.</text>
</comment>
<reference evidence="14 15" key="1">
    <citation type="submission" date="2018-07" db="EMBL/GenBank/DDBJ databases">
        <title>Whole genome Sequencing of Pseudoxanthomonas gei KCTC 32298 (T).</title>
        <authorList>
            <person name="Kumar S."/>
            <person name="Bansal K."/>
            <person name="Kaur A."/>
            <person name="Patil P."/>
            <person name="Sharma S."/>
            <person name="Patil P.B."/>
        </authorList>
    </citation>
    <scope>NUCLEOTIDE SEQUENCE [LARGE SCALE GENOMIC DNA]</scope>
    <source>
        <strain evidence="14 15">KCTC 32298</strain>
    </source>
</reference>
<evidence type="ECO:0000313" key="14">
    <source>
        <dbReference type="EMBL" id="NDK38844.1"/>
    </source>
</evidence>
<dbReference type="Pfam" id="PF02472">
    <property type="entry name" value="ExbD"/>
    <property type="match status" value="1"/>
</dbReference>
<protein>
    <submittedName>
        <fullName evidence="14">Biopolymer transporter ExbD</fullName>
    </submittedName>
</protein>
<evidence type="ECO:0000256" key="1">
    <source>
        <dbReference type="ARBA" id="ARBA00003540"/>
    </source>
</evidence>
<keyword evidence="7" id="KW-0997">Cell inner membrane</keyword>
<evidence type="ECO:0000256" key="4">
    <source>
        <dbReference type="ARBA" id="ARBA00011471"/>
    </source>
</evidence>
<keyword evidence="9 12" id="KW-0653">Protein transport</keyword>
<keyword evidence="15" id="KW-1185">Reference proteome</keyword>
<evidence type="ECO:0000256" key="7">
    <source>
        <dbReference type="ARBA" id="ARBA00022519"/>
    </source>
</evidence>
<keyword evidence="11 13" id="KW-0472">Membrane</keyword>